<dbReference type="RefSeq" id="WP_290873288.1">
    <property type="nucleotide sequence ID" value="NZ_BAABCR010000021.1"/>
</dbReference>
<gene>
    <name evidence="2" type="ORF">GCM10022386_25880</name>
</gene>
<reference evidence="3" key="1">
    <citation type="journal article" date="2019" name="Int. J. Syst. Evol. Microbiol.">
        <title>The Global Catalogue of Microorganisms (GCM) 10K type strain sequencing project: providing services to taxonomists for standard genome sequencing and annotation.</title>
        <authorList>
            <consortium name="The Broad Institute Genomics Platform"/>
            <consortium name="The Broad Institute Genome Sequencing Center for Infectious Disease"/>
            <person name="Wu L."/>
            <person name="Ma J."/>
        </authorList>
    </citation>
    <scope>NUCLEOTIDE SEQUENCE [LARGE SCALE GENOMIC DNA]</scope>
    <source>
        <strain evidence="3">JCM 17064</strain>
    </source>
</reference>
<accession>A0ABP7UA86</accession>
<feature type="transmembrane region" description="Helical" evidence="1">
    <location>
        <begin position="87"/>
        <end position="107"/>
    </location>
</feature>
<comment type="caution">
    <text evidence="2">The sequence shown here is derived from an EMBL/GenBank/DDBJ whole genome shotgun (WGS) entry which is preliminary data.</text>
</comment>
<feature type="transmembrane region" description="Helical" evidence="1">
    <location>
        <begin position="31"/>
        <end position="52"/>
    </location>
</feature>
<dbReference type="EMBL" id="BAABCR010000021">
    <property type="protein sequence ID" value="GAA4038914.1"/>
    <property type="molecule type" value="Genomic_DNA"/>
</dbReference>
<evidence type="ECO:0000313" key="3">
    <source>
        <dbReference type="Proteomes" id="UP001500968"/>
    </source>
</evidence>
<evidence type="ECO:0000256" key="1">
    <source>
        <dbReference type="SAM" id="Phobius"/>
    </source>
</evidence>
<keyword evidence="1" id="KW-0812">Transmembrane</keyword>
<feature type="transmembrane region" description="Helical" evidence="1">
    <location>
        <begin position="64"/>
        <end position="81"/>
    </location>
</feature>
<organism evidence="2 3">
    <name type="scientific">Flavobacterium cheonhonense</name>
    <dbReference type="NCBI Taxonomy" id="706185"/>
    <lineage>
        <taxon>Bacteria</taxon>
        <taxon>Pseudomonadati</taxon>
        <taxon>Bacteroidota</taxon>
        <taxon>Flavobacteriia</taxon>
        <taxon>Flavobacteriales</taxon>
        <taxon>Flavobacteriaceae</taxon>
        <taxon>Flavobacterium</taxon>
    </lineage>
</organism>
<evidence type="ECO:0000313" key="2">
    <source>
        <dbReference type="EMBL" id="GAA4038914.1"/>
    </source>
</evidence>
<name>A0ABP7UA86_9FLAO</name>
<dbReference type="Proteomes" id="UP001500968">
    <property type="component" value="Unassembled WGS sequence"/>
</dbReference>
<feature type="transmembrane region" description="Helical" evidence="1">
    <location>
        <begin position="7"/>
        <end position="25"/>
    </location>
</feature>
<keyword evidence="3" id="KW-1185">Reference proteome</keyword>
<keyword evidence="1" id="KW-0472">Membrane</keyword>
<protein>
    <submittedName>
        <fullName evidence="2">Uncharacterized protein</fullName>
    </submittedName>
</protein>
<proteinExistence type="predicted"/>
<keyword evidence="1" id="KW-1133">Transmembrane helix</keyword>
<sequence>MRTIKHLNTFAIGLPFVILMSYPIFKESALFYSLLSTMATGFIQVILGLYMLFNNPNDRKLQFYIVNVVTFFTLWFINDYIDYNDILTLILFFIPPLLAFYLTFIIYKKAKL</sequence>